<dbReference type="SUPFAM" id="SSF53822">
    <property type="entry name" value="Periplasmic binding protein-like I"/>
    <property type="match status" value="1"/>
</dbReference>
<dbReference type="PANTHER" id="PTHR30146">
    <property type="entry name" value="LACI-RELATED TRANSCRIPTIONAL REPRESSOR"/>
    <property type="match status" value="1"/>
</dbReference>
<dbReference type="InterPro" id="IPR010982">
    <property type="entry name" value="Lambda_DNA-bd_dom_sf"/>
</dbReference>
<dbReference type="CDD" id="cd06267">
    <property type="entry name" value="PBP1_LacI_sugar_binding-like"/>
    <property type="match status" value="1"/>
</dbReference>
<dbReference type="InterPro" id="IPR046335">
    <property type="entry name" value="LacI/GalR-like_sensor"/>
</dbReference>
<dbReference type="PROSITE" id="PS50932">
    <property type="entry name" value="HTH_LACI_2"/>
    <property type="match status" value="1"/>
</dbReference>
<dbReference type="RefSeq" id="WP_295576421.1">
    <property type="nucleotide sequence ID" value="NZ_FLQR01000008.1"/>
</dbReference>
<organism evidence="5">
    <name type="scientific">uncultured Microbacterium sp</name>
    <dbReference type="NCBI Taxonomy" id="191216"/>
    <lineage>
        <taxon>Bacteria</taxon>
        <taxon>Bacillati</taxon>
        <taxon>Actinomycetota</taxon>
        <taxon>Actinomycetes</taxon>
        <taxon>Micrococcales</taxon>
        <taxon>Microbacteriaceae</taxon>
        <taxon>Microbacterium</taxon>
        <taxon>environmental samples</taxon>
    </lineage>
</organism>
<dbReference type="Pfam" id="PF00356">
    <property type="entry name" value="LacI"/>
    <property type="match status" value="1"/>
</dbReference>
<dbReference type="Gene3D" id="3.40.50.2300">
    <property type="match status" value="2"/>
</dbReference>
<dbReference type="EMBL" id="FLQR01000008">
    <property type="protein sequence ID" value="SBS73229.1"/>
    <property type="molecule type" value="Genomic_DNA"/>
</dbReference>
<evidence type="ECO:0000256" key="1">
    <source>
        <dbReference type="ARBA" id="ARBA00023015"/>
    </source>
</evidence>
<keyword evidence="1" id="KW-0805">Transcription regulation</keyword>
<name>A0A1Y5P7F6_9MICO</name>
<evidence type="ECO:0000313" key="5">
    <source>
        <dbReference type="EMBL" id="SBS73229.1"/>
    </source>
</evidence>
<dbReference type="GO" id="GO:0000976">
    <property type="term" value="F:transcription cis-regulatory region binding"/>
    <property type="evidence" value="ECO:0007669"/>
    <property type="project" value="TreeGrafter"/>
</dbReference>
<dbReference type="SUPFAM" id="SSF47413">
    <property type="entry name" value="lambda repressor-like DNA-binding domains"/>
    <property type="match status" value="1"/>
</dbReference>
<dbReference type="SMART" id="SM00354">
    <property type="entry name" value="HTH_LACI"/>
    <property type="match status" value="1"/>
</dbReference>
<dbReference type="AlphaFoldDB" id="A0A1Y5P7F6"/>
<protein>
    <submittedName>
        <fullName evidence="5">Transcriptional regulator, LacI family protein</fullName>
    </submittedName>
</protein>
<dbReference type="CDD" id="cd01392">
    <property type="entry name" value="HTH_LacI"/>
    <property type="match status" value="1"/>
</dbReference>
<keyword evidence="2" id="KW-0238">DNA-binding</keyword>
<accession>A0A1Y5P7F6</accession>
<proteinExistence type="predicted"/>
<dbReference type="PROSITE" id="PS00356">
    <property type="entry name" value="HTH_LACI_1"/>
    <property type="match status" value="1"/>
</dbReference>
<evidence type="ECO:0000259" key="4">
    <source>
        <dbReference type="PROSITE" id="PS50932"/>
    </source>
</evidence>
<gene>
    <name evidence="5" type="ORF">MIPYR_40053</name>
</gene>
<dbReference type="PANTHER" id="PTHR30146:SF153">
    <property type="entry name" value="LACTOSE OPERON REPRESSOR"/>
    <property type="match status" value="1"/>
</dbReference>
<evidence type="ECO:0000256" key="2">
    <source>
        <dbReference type="ARBA" id="ARBA00023125"/>
    </source>
</evidence>
<feature type="domain" description="HTH lacI-type" evidence="4">
    <location>
        <begin position="8"/>
        <end position="62"/>
    </location>
</feature>
<reference evidence="5" key="1">
    <citation type="submission" date="2016-03" db="EMBL/GenBank/DDBJ databases">
        <authorList>
            <person name="Ploux O."/>
        </authorList>
    </citation>
    <scope>NUCLEOTIDE SEQUENCE</scope>
    <source>
        <strain evidence="5">UC1</strain>
    </source>
</reference>
<dbReference type="InterPro" id="IPR028082">
    <property type="entry name" value="Peripla_BP_I"/>
</dbReference>
<sequence>MPSERPPVNMADVARRAGVGMATVSRALSGSYGVSAATRRRIEAIAEEMGYVVSPEASRLARGATGRVGILLPHTSSWFFGSVVEGIESELRKANLDVLLYLVPDEGARHRFFRDLPTRRKVDAVVVVGMPVDADEQRSLEALDVHIVSVSGQIAPFPFVRIDDVEAARQATAHLLSLGHRRIGMIEAVAPNINADWSVDIDRSDGHYAALQTAGLAPDPSLVMRVAWDPEQAALAMARLLSLPDPPTAVFAHSDEIAVGAVRTIRRAGLRVPQDISVIGIDDHPLAALTDLTTIGQSPEGQGAAAGRIMLALLSGEGAQDSLTMPTTLIPRGSTAPPRSF</sequence>
<dbReference type="GO" id="GO:0003700">
    <property type="term" value="F:DNA-binding transcription factor activity"/>
    <property type="evidence" value="ECO:0007669"/>
    <property type="project" value="TreeGrafter"/>
</dbReference>
<evidence type="ECO:0000256" key="3">
    <source>
        <dbReference type="ARBA" id="ARBA00023163"/>
    </source>
</evidence>
<dbReference type="InterPro" id="IPR000843">
    <property type="entry name" value="HTH_LacI"/>
</dbReference>
<keyword evidence="3" id="KW-0804">Transcription</keyword>
<dbReference type="Gene3D" id="1.10.260.40">
    <property type="entry name" value="lambda repressor-like DNA-binding domains"/>
    <property type="match status" value="1"/>
</dbReference>
<dbReference type="Pfam" id="PF13377">
    <property type="entry name" value="Peripla_BP_3"/>
    <property type="match status" value="1"/>
</dbReference>